<dbReference type="OrthoDB" id="9793490at2"/>
<dbReference type="Gene3D" id="1.10.3720.10">
    <property type="entry name" value="MetI-like"/>
    <property type="match status" value="1"/>
</dbReference>
<sequence length="233" mass="25380">MRDLIVHWLTEVTAPYWQSSLSIDQFVTAMQETMHMVFFAMLFGGIWGFIQAIILLVTRPNGILQNKVIYHVLNPIVNALRSLPFIILLIAVIPLTKLIVGTSIGTWAAIVPLTIYVGPYIGRLVETSLLEVNEGIIESAQAMGASPWQIIFKFIIPEARSSLILNLTTATISLIGATAMAGAVGAGGIGDLAISYGYQRFDTSVVILTVIVLLILVQLVQSLGDWLSKLRSS</sequence>
<evidence type="ECO:0000256" key="1">
    <source>
        <dbReference type="ARBA" id="ARBA00004651"/>
    </source>
</evidence>
<accession>A0A2S2FD29</accession>
<dbReference type="GO" id="GO:0048473">
    <property type="term" value="P:D-methionine transmembrane transport"/>
    <property type="evidence" value="ECO:0007669"/>
    <property type="project" value="TreeGrafter"/>
</dbReference>
<dbReference type="InterPro" id="IPR035906">
    <property type="entry name" value="MetI-like_sf"/>
</dbReference>
<evidence type="ECO:0000256" key="8">
    <source>
        <dbReference type="RuleBase" id="RU363032"/>
    </source>
</evidence>
<reference evidence="10" key="1">
    <citation type="submission" date="2019-08" db="EMBL/GenBank/DDBJ databases">
        <title>The complete genome of Acinetobacter defluvii strain WCHAD010030.</title>
        <authorList>
            <person name="Hu Y."/>
            <person name="Qin J."/>
            <person name="Feng Y."/>
            <person name="Zong Z."/>
        </authorList>
    </citation>
    <scope>NUCLEOTIDE SEQUENCE</scope>
    <source>
        <strain evidence="10">WCHA30</strain>
    </source>
</reference>
<dbReference type="Pfam" id="PF00528">
    <property type="entry name" value="BPD_transp_1"/>
    <property type="match status" value="1"/>
</dbReference>
<dbReference type="CDD" id="cd06261">
    <property type="entry name" value="TM_PBP2"/>
    <property type="match status" value="1"/>
</dbReference>
<comment type="subcellular location">
    <subcellularLocation>
        <location evidence="1 8">Cell membrane</location>
        <topology evidence="1 8">Multi-pass membrane protein</topology>
    </subcellularLocation>
</comment>
<evidence type="ECO:0000256" key="6">
    <source>
        <dbReference type="ARBA" id="ARBA00022989"/>
    </source>
</evidence>
<dbReference type="PANTHER" id="PTHR30450">
    <property type="entry name" value="ABC TRANSPORTER PERMEASE"/>
    <property type="match status" value="1"/>
</dbReference>
<dbReference type="STRING" id="1871111.GCA_001704615_03211"/>
<evidence type="ECO:0000313" key="11">
    <source>
        <dbReference type="Proteomes" id="UP000245977"/>
    </source>
</evidence>
<feature type="domain" description="ABC transmembrane type-1" evidence="9">
    <location>
        <begin position="30"/>
        <end position="224"/>
    </location>
</feature>
<comment type="similarity">
    <text evidence="2">Belongs to the binding-protein-dependent transport system permease family. CysTW subfamily.</text>
</comment>
<dbReference type="PROSITE" id="PS50928">
    <property type="entry name" value="ABC_TM1"/>
    <property type="match status" value="1"/>
</dbReference>
<keyword evidence="3 8" id="KW-0813">Transport</keyword>
<dbReference type="EMBL" id="CP029397">
    <property type="protein sequence ID" value="AWL28883.1"/>
    <property type="molecule type" value="Genomic_DNA"/>
</dbReference>
<dbReference type="PANTHER" id="PTHR30450:SF14">
    <property type="entry name" value="TRANSPORTER, PERMEASE PROTEIN, PUTATIVE-RELATED"/>
    <property type="match status" value="1"/>
</dbReference>
<keyword evidence="7 8" id="KW-0472">Membrane</keyword>
<feature type="transmembrane region" description="Helical" evidence="8">
    <location>
        <begin position="205"/>
        <end position="227"/>
    </location>
</feature>
<proteinExistence type="inferred from homology"/>
<protein>
    <submittedName>
        <fullName evidence="10">ABC transporter permease</fullName>
    </submittedName>
</protein>
<feature type="transmembrane region" description="Helical" evidence="8">
    <location>
        <begin position="69"/>
        <end position="93"/>
    </location>
</feature>
<feature type="transmembrane region" description="Helical" evidence="8">
    <location>
        <begin position="36"/>
        <end position="57"/>
    </location>
</feature>
<organism evidence="10 11">
    <name type="scientific">Acinetobacter defluvii</name>
    <dbReference type="NCBI Taxonomy" id="1871111"/>
    <lineage>
        <taxon>Bacteria</taxon>
        <taxon>Pseudomonadati</taxon>
        <taxon>Pseudomonadota</taxon>
        <taxon>Gammaproteobacteria</taxon>
        <taxon>Moraxellales</taxon>
        <taxon>Moraxellaceae</taxon>
        <taxon>Acinetobacter</taxon>
    </lineage>
</organism>
<evidence type="ECO:0000256" key="5">
    <source>
        <dbReference type="ARBA" id="ARBA00022692"/>
    </source>
</evidence>
<evidence type="ECO:0000256" key="2">
    <source>
        <dbReference type="ARBA" id="ARBA00007069"/>
    </source>
</evidence>
<dbReference type="KEGG" id="adv:DJ533_10030"/>
<keyword evidence="6 8" id="KW-1133">Transmembrane helix</keyword>
<evidence type="ECO:0000259" key="9">
    <source>
        <dbReference type="PROSITE" id="PS50928"/>
    </source>
</evidence>
<keyword evidence="5 8" id="KW-0812">Transmembrane</keyword>
<dbReference type="RefSeq" id="WP_065993889.1">
    <property type="nucleotide sequence ID" value="NZ_CP029397.2"/>
</dbReference>
<name>A0A2S2FD29_9GAMM</name>
<keyword evidence="11" id="KW-1185">Reference proteome</keyword>
<dbReference type="GO" id="GO:0005886">
    <property type="term" value="C:plasma membrane"/>
    <property type="evidence" value="ECO:0007669"/>
    <property type="project" value="UniProtKB-SubCell"/>
</dbReference>
<evidence type="ECO:0000313" key="10">
    <source>
        <dbReference type="EMBL" id="AWL28883.1"/>
    </source>
</evidence>
<dbReference type="InterPro" id="IPR051322">
    <property type="entry name" value="AA_ABC_Transporter_Permease"/>
</dbReference>
<dbReference type="FunFam" id="1.10.3720.10:FF:000002">
    <property type="entry name" value="D-methionine ABC transporter permease MetI"/>
    <property type="match status" value="1"/>
</dbReference>
<gene>
    <name evidence="10" type="ORF">DJ533_10030</name>
</gene>
<evidence type="ECO:0000256" key="7">
    <source>
        <dbReference type="ARBA" id="ARBA00023136"/>
    </source>
</evidence>
<evidence type="ECO:0000256" key="3">
    <source>
        <dbReference type="ARBA" id="ARBA00022448"/>
    </source>
</evidence>
<evidence type="ECO:0000256" key="4">
    <source>
        <dbReference type="ARBA" id="ARBA00022475"/>
    </source>
</evidence>
<feature type="transmembrane region" description="Helical" evidence="8">
    <location>
        <begin position="99"/>
        <end position="121"/>
    </location>
</feature>
<dbReference type="InterPro" id="IPR000515">
    <property type="entry name" value="MetI-like"/>
</dbReference>
<dbReference type="Proteomes" id="UP000245977">
    <property type="component" value="Chromosome"/>
</dbReference>
<dbReference type="AlphaFoldDB" id="A0A2S2FD29"/>
<dbReference type="SUPFAM" id="SSF161098">
    <property type="entry name" value="MetI-like"/>
    <property type="match status" value="1"/>
</dbReference>
<feature type="transmembrane region" description="Helical" evidence="8">
    <location>
        <begin position="163"/>
        <end position="185"/>
    </location>
</feature>
<keyword evidence="4" id="KW-1003">Cell membrane</keyword>